<evidence type="ECO:0000313" key="7">
    <source>
        <dbReference type="WBParaSite" id="SVE_1102800.1"/>
    </source>
</evidence>
<evidence type="ECO:0000256" key="3">
    <source>
        <dbReference type="ARBA" id="ARBA00022833"/>
    </source>
</evidence>
<dbReference type="Proteomes" id="UP000035680">
    <property type="component" value="Unassembled WGS sequence"/>
</dbReference>
<dbReference type="Pfam" id="PF14634">
    <property type="entry name" value="zf-RING_5"/>
    <property type="match status" value="1"/>
</dbReference>
<evidence type="ECO:0000259" key="5">
    <source>
        <dbReference type="PROSITE" id="PS50089"/>
    </source>
</evidence>
<evidence type="ECO:0000256" key="2">
    <source>
        <dbReference type="ARBA" id="ARBA00022771"/>
    </source>
</evidence>
<dbReference type="PROSITE" id="PS50089">
    <property type="entry name" value="ZF_RING_2"/>
    <property type="match status" value="1"/>
</dbReference>
<feature type="domain" description="RING-type" evidence="5">
    <location>
        <begin position="6"/>
        <end position="53"/>
    </location>
</feature>
<keyword evidence="1" id="KW-0479">Metal-binding</keyword>
<sequence>MDSLFCNSCFTQPSGITAFYYTKCLHIFCETCLNTTNNKRRTTELEDKKCLYCGEDDVFYHKIDKSISPRNRVQFYPQNSVICNILKVDSLRSAAEVQENKLKSMVKVSQKYDNEREDLKKKFLMKRKTINLINKMCLNKVNEIKKIDLEIKKMAQKNREIATTIINKKLQRRAAAIQVSKIQSTSLISSEEGGGDETKSKAPQEHMLTPSALELVDVSVAEKEASQKIVTRRQGQALSKSFFDTTNSNLFSPF</sequence>
<dbReference type="SUPFAM" id="SSF57850">
    <property type="entry name" value="RING/U-box"/>
    <property type="match status" value="1"/>
</dbReference>
<reference evidence="6" key="1">
    <citation type="submission" date="2014-07" db="EMBL/GenBank/DDBJ databases">
        <authorList>
            <person name="Martin A.A"/>
            <person name="De Silva N."/>
        </authorList>
    </citation>
    <scope>NUCLEOTIDE SEQUENCE</scope>
</reference>
<keyword evidence="2 4" id="KW-0863">Zinc-finger</keyword>
<proteinExistence type="predicted"/>
<evidence type="ECO:0000313" key="6">
    <source>
        <dbReference type="Proteomes" id="UP000035680"/>
    </source>
</evidence>
<dbReference type="Gene3D" id="3.30.40.10">
    <property type="entry name" value="Zinc/RING finger domain, C3HC4 (zinc finger)"/>
    <property type="match status" value="1"/>
</dbReference>
<evidence type="ECO:0000256" key="4">
    <source>
        <dbReference type="PROSITE-ProRule" id="PRU00175"/>
    </source>
</evidence>
<dbReference type="InterPro" id="IPR001841">
    <property type="entry name" value="Znf_RING"/>
</dbReference>
<dbReference type="InterPro" id="IPR013083">
    <property type="entry name" value="Znf_RING/FYVE/PHD"/>
</dbReference>
<reference evidence="7" key="2">
    <citation type="submission" date="2015-08" db="UniProtKB">
        <authorList>
            <consortium name="WormBaseParasite"/>
        </authorList>
    </citation>
    <scope>IDENTIFICATION</scope>
</reference>
<dbReference type="PROSITE" id="PS00518">
    <property type="entry name" value="ZF_RING_1"/>
    <property type="match status" value="1"/>
</dbReference>
<dbReference type="WBParaSite" id="SVE_1102800.1">
    <property type="protein sequence ID" value="SVE_1102800.1"/>
    <property type="gene ID" value="SVE_1102800"/>
</dbReference>
<name>A0A0K0FPH1_STRVS</name>
<dbReference type="GO" id="GO:0008270">
    <property type="term" value="F:zinc ion binding"/>
    <property type="evidence" value="ECO:0007669"/>
    <property type="project" value="UniProtKB-KW"/>
</dbReference>
<dbReference type="InterPro" id="IPR017907">
    <property type="entry name" value="Znf_RING_CS"/>
</dbReference>
<keyword evidence="3" id="KW-0862">Zinc</keyword>
<evidence type="ECO:0000256" key="1">
    <source>
        <dbReference type="ARBA" id="ARBA00022723"/>
    </source>
</evidence>
<accession>A0A0K0FPH1</accession>
<organism evidence="6 7">
    <name type="scientific">Strongyloides venezuelensis</name>
    <name type="common">Threadworm</name>
    <dbReference type="NCBI Taxonomy" id="75913"/>
    <lineage>
        <taxon>Eukaryota</taxon>
        <taxon>Metazoa</taxon>
        <taxon>Ecdysozoa</taxon>
        <taxon>Nematoda</taxon>
        <taxon>Chromadorea</taxon>
        <taxon>Rhabditida</taxon>
        <taxon>Tylenchina</taxon>
        <taxon>Panagrolaimomorpha</taxon>
        <taxon>Strongyloidoidea</taxon>
        <taxon>Strongyloididae</taxon>
        <taxon>Strongyloides</taxon>
    </lineage>
</organism>
<dbReference type="AlphaFoldDB" id="A0A0K0FPH1"/>
<keyword evidence="6" id="KW-1185">Reference proteome</keyword>
<protein>
    <submittedName>
        <fullName evidence="7">RING-type domain-containing protein</fullName>
    </submittedName>
</protein>